<evidence type="ECO:0000313" key="1">
    <source>
        <dbReference type="EMBL" id="KAL3874798.1"/>
    </source>
</evidence>
<keyword evidence="2" id="KW-1185">Reference proteome</keyword>
<sequence>MTALSMGNFGAYKLAYSRYLEEQEKQHEENIKSQTVWVTKRYIPTDLRLTAPVPRHKLVSRGLPPPDPNWIPIGEPPLRSFVRGPERRIFSSHPSTRCEHYSTLRQMLPSRGSMWKPHPSNWGTADTFPSLYMDQPPKRFPLVNSPMTRYPISCYTRLLHMLNKYIKNLHLNFYSRILDFLF</sequence>
<organism evidence="1 2">
    <name type="scientific">Sinanodonta woodiana</name>
    <name type="common">Chinese pond mussel</name>
    <name type="synonym">Anodonta woodiana</name>
    <dbReference type="NCBI Taxonomy" id="1069815"/>
    <lineage>
        <taxon>Eukaryota</taxon>
        <taxon>Metazoa</taxon>
        <taxon>Spiralia</taxon>
        <taxon>Lophotrochozoa</taxon>
        <taxon>Mollusca</taxon>
        <taxon>Bivalvia</taxon>
        <taxon>Autobranchia</taxon>
        <taxon>Heteroconchia</taxon>
        <taxon>Palaeoheterodonta</taxon>
        <taxon>Unionida</taxon>
        <taxon>Unionoidea</taxon>
        <taxon>Unionidae</taxon>
        <taxon>Unioninae</taxon>
        <taxon>Sinanodonta</taxon>
    </lineage>
</organism>
<evidence type="ECO:0000313" key="2">
    <source>
        <dbReference type="Proteomes" id="UP001634394"/>
    </source>
</evidence>
<accession>A0ABD3WPY9</accession>
<proteinExistence type="predicted"/>
<dbReference type="EMBL" id="JBJQND010000006">
    <property type="protein sequence ID" value="KAL3874798.1"/>
    <property type="molecule type" value="Genomic_DNA"/>
</dbReference>
<dbReference type="AlphaFoldDB" id="A0ABD3WPY9"/>
<dbReference type="Proteomes" id="UP001634394">
    <property type="component" value="Unassembled WGS sequence"/>
</dbReference>
<gene>
    <name evidence="1" type="ORF">ACJMK2_037767</name>
</gene>
<reference evidence="1 2" key="1">
    <citation type="submission" date="2024-11" db="EMBL/GenBank/DDBJ databases">
        <title>Chromosome-level genome assembly of the freshwater bivalve Anodonta woodiana.</title>
        <authorList>
            <person name="Chen X."/>
        </authorList>
    </citation>
    <scope>NUCLEOTIDE SEQUENCE [LARGE SCALE GENOMIC DNA]</scope>
    <source>
        <strain evidence="1">MN2024</strain>
        <tissue evidence="1">Gills</tissue>
    </source>
</reference>
<comment type="caution">
    <text evidence="1">The sequence shown here is derived from an EMBL/GenBank/DDBJ whole genome shotgun (WGS) entry which is preliminary data.</text>
</comment>
<name>A0ABD3WPY9_SINWO</name>
<protein>
    <submittedName>
        <fullName evidence="1">Uncharacterized protein</fullName>
    </submittedName>
</protein>